<dbReference type="EMBL" id="CXST01000002">
    <property type="protein sequence ID" value="CTQ44546.1"/>
    <property type="molecule type" value="Genomic_DNA"/>
</dbReference>
<evidence type="ECO:0000256" key="2">
    <source>
        <dbReference type="SAM" id="MobiDB-lite"/>
    </source>
</evidence>
<reference evidence="4" key="1">
    <citation type="submission" date="2015-07" db="EMBL/GenBank/DDBJ databases">
        <authorList>
            <person name="Rodrigo-Torres Lidia"/>
            <person name="Arahal R.David."/>
        </authorList>
    </citation>
    <scope>NUCLEOTIDE SEQUENCE [LARGE SCALE GENOMIC DNA]</scope>
    <source>
        <strain evidence="4">CECT 4801</strain>
    </source>
</reference>
<sequence length="430" mass="45541">MSQPSPAASGALSGLVVLDLSRILAGPTCTQILGDLGAEVIKIERPGRGDDTRGWGPPFLKDGEGRETGESAYYLSSNRNKASVAIDLASPEGQRLIADLAAKADILVENFKVGDLKRRGLDYDTLKVRNPRLIYCSITGFGQTGPYAQRAGYDFLIQGMGGIMSLTGFADEDGGTETKCGVGIADVMCGMYATVSILAALNHRNSTGEGQSIDISLLDAQVSWLINQGVAYLTSGKVPGRLGNGHPTIVPYETFPASDQSFILAVGNDSQFGKFCKVAGAPELAEDPRYARNADRVRNRAELVPKIRRLTIEKAAAEWIAELEAEGVPCGPVNDLEQVFADPQVLARQMRITLPHPLGGEVDLIGSPINLEKTPVAYRSAPPLVGADTADVLTRLLGLGEDTLSDLAGRGILDLGPTPPDTATEGHSSK</sequence>
<dbReference type="Pfam" id="PF02515">
    <property type="entry name" value="CoA_transf_3"/>
    <property type="match status" value="1"/>
</dbReference>
<dbReference type="InterPro" id="IPR044855">
    <property type="entry name" value="CoA-Trfase_III_dom3_sf"/>
</dbReference>
<dbReference type="EC" id="2.8.3.15" evidence="3"/>
<feature type="region of interest" description="Disordered" evidence="2">
    <location>
        <begin position="410"/>
        <end position="430"/>
    </location>
</feature>
<dbReference type="AlphaFoldDB" id="A0A0M6Y369"/>
<evidence type="ECO:0000313" key="3">
    <source>
        <dbReference type="EMBL" id="CTQ44546.1"/>
    </source>
</evidence>
<dbReference type="InterPro" id="IPR003673">
    <property type="entry name" value="CoA-Trfase_fam_III"/>
</dbReference>
<keyword evidence="4" id="KW-1185">Reference proteome</keyword>
<gene>
    <name evidence="3" type="primary">bbsF_1</name>
    <name evidence="3" type="ORF">LAL4801_02990</name>
</gene>
<protein>
    <submittedName>
        <fullName evidence="3">Succinyl-CoA:(R)-benzylsuccinate CoA-transferase subunit BbsF</fullName>
        <ecNumber evidence="3">2.8.3.15</ecNumber>
    </submittedName>
</protein>
<dbReference type="GO" id="GO:0033877">
    <property type="term" value="F:succinyl-CoA:(R)-benzylsuccinate CoA-transferase activity"/>
    <property type="evidence" value="ECO:0007669"/>
    <property type="project" value="UniProtKB-EC"/>
</dbReference>
<evidence type="ECO:0000256" key="1">
    <source>
        <dbReference type="ARBA" id="ARBA00022679"/>
    </source>
</evidence>
<dbReference type="Gene3D" id="3.40.50.10540">
    <property type="entry name" value="Crotonobetainyl-coa:carnitine coa-transferase, domain 1"/>
    <property type="match status" value="1"/>
</dbReference>
<dbReference type="Proteomes" id="UP000048926">
    <property type="component" value="Unassembled WGS sequence"/>
</dbReference>
<dbReference type="OrthoDB" id="7208981at2"/>
<dbReference type="SUPFAM" id="SSF89796">
    <property type="entry name" value="CoA-transferase family III (CaiB/BaiF)"/>
    <property type="match status" value="1"/>
</dbReference>
<dbReference type="PANTHER" id="PTHR48207">
    <property type="entry name" value="SUCCINATE--HYDROXYMETHYLGLUTARATE COA-TRANSFERASE"/>
    <property type="match status" value="1"/>
</dbReference>
<dbReference type="InterPro" id="IPR050483">
    <property type="entry name" value="CoA-transferase_III_domain"/>
</dbReference>
<dbReference type="InterPro" id="IPR023606">
    <property type="entry name" value="CoA-Trfase_III_dom_1_sf"/>
</dbReference>
<dbReference type="Gene3D" id="3.30.1540.10">
    <property type="entry name" value="formyl-coa transferase, domain 3"/>
    <property type="match status" value="1"/>
</dbReference>
<dbReference type="STRING" id="187304.B0E33_08325"/>
<dbReference type="RefSeq" id="WP_055657362.1">
    <property type="nucleotide sequence ID" value="NZ_CXST01000002.1"/>
</dbReference>
<evidence type="ECO:0000313" key="4">
    <source>
        <dbReference type="Proteomes" id="UP000048926"/>
    </source>
</evidence>
<name>A0A0M6Y369_9HYPH</name>
<keyword evidence="1 3" id="KW-0808">Transferase</keyword>
<proteinExistence type="predicted"/>
<accession>A0A0M6Y369</accession>
<dbReference type="PANTHER" id="PTHR48207:SF3">
    <property type="entry name" value="SUCCINATE--HYDROXYMETHYLGLUTARATE COA-TRANSFERASE"/>
    <property type="match status" value="1"/>
</dbReference>
<organism evidence="3 4">
    <name type="scientific">Roseibium aggregatum</name>
    <dbReference type="NCBI Taxonomy" id="187304"/>
    <lineage>
        <taxon>Bacteria</taxon>
        <taxon>Pseudomonadati</taxon>
        <taxon>Pseudomonadota</taxon>
        <taxon>Alphaproteobacteria</taxon>
        <taxon>Hyphomicrobiales</taxon>
        <taxon>Stappiaceae</taxon>
        <taxon>Roseibium</taxon>
    </lineage>
</organism>